<reference evidence="4 5" key="1">
    <citation type="journal article" date="2015" name="Nature">
        <title>rRNA introns, odd ribosomes, and small enigmatic genomes across a large radiation of phyla.</title>
        <authorList>
            <person name="Brown C.T."/>
            <person name="Hug L.A."/>
            <person name="Thomas B.C."/>
            <person name="Sharon I."/>
            <person name="Castelle C.J."/>
            <person name="Singh A."/>
            <person name="Wilkins M.J."/>
            <person name="Williams K.H."/>
            <person name="Banfield J.F."/>
        </authorList>
    </citation>
    <scope>NUCLEOTIDE SEQUENCE [LARGE SCALE GENOMIC DNA]</scope>
</reference>
<gene>
    <name evidence="4" type="ORF">UW81_C0004G0042</name>
</gene>
<organism evidence="4 5">
    <name type="scientific">Candidatus Giovannonibacteria bacterium GW2011_GWC2_44_9</name>
    <dbReference type="NCBI Taxonomy" id="1618658"/>
    <lineage>
        <taxon>Bacteria</taxon>
        <taxon>Candidatus Giovannoniibacteriota</taxon>
    </lineage>
</organism>
<accession>A0A0G1KKP1</accession>
<name>A0A0G1KKP1_9BACT</name>
<keyword evidence="2" id="KW-0548">Nucleotidyltransferase</keyword>
<dbReference type="PANTHER" id="PTHR43584:SF8">
    <property type="entry name" value="N-ACETYLMURAMATE ALPHA-1-PHOSPHATE URIDYLYLTRANSFERASE"/>
    <property type="match status" value="1"/>
</dbReference>
<evidence type="ECO:0000259" key="3">
    <source>
        <dbReference type="Pfam" id="PF00483"/>
    </source>
</evidence>
<evidence type="ECO:0000313" key="4">
    <source>
        <dbReference type="EMBL" id="KKT84281.1"/>
    </source>
</evidence>
<evidence type="ECO:0000256" key="2">
    <source>
        <dbReference type="ARBA" id="ARBA00022695"/>
    </source>
</evidence>
<dbReference type="InterPro" id="IPR005835">
    <property type="entry name" value="NTP_transferase_dom"/>
</dbReference>
<dbReference type="EMBL" id="LCJT01000004">
    <property type="protein sequence ID" value="KKT84281.1"/>
    <property type="molecule type" value="Genomic_DNA"/>
</dbReference>
<protein>
    <submittedName>
        <fullName evidence="4">Glucose-1-phosphate thymidylyltransferase</fullName>
    </submittedName>
</protein>
<feature type="domain" description="Nucleotidyl transferase" evidence="3">
    <location>
        <begin position="2"/>
        <end position="163"/>
    </location>
</feature>
<dbReference type="Pfam" id="PF00483">
    <property type="entry name" value="NTP_transferase"/>
    <property type="match status" value="1"/>
</dbReference>
<proteinExistence type="predicted"/>
<evidence type="ECO:0000256" key="1">
    <source>
        <dbReference type="ARBA" id="ARBA00022679"/>
    </source>
</evidence>
<comment type="caution">
    <text evidence="4">The sequence shown here is derived from an EMBL/GenBank/DDBJ whole genome shotgun (WGS) entry which is preliminary data.</text>
</comment>
<keyword evidence="1 4" id="KW-0808">Transferase</keyword>
<dbReference type="SUPFAM" id="SSF53448">
    <property type="entry name" value="Nucleotide-diphospho-sugar transferases"/>
    <property type="match status" value="1"/>
</dbReference>
<dbReference type="Gene3D" id="3.90.550.10">
    <property type="entry name" value="Spore Coat Polysaccharide Biosynthesis Protein SpsA, Chain A"/>
    <property type="match status" value="1"/>
</dbReference>
<evidence type="ECO:0000313" key="5">
    <source>
        <dbReference type="Proteomes" id="UP000033915"/>
    </source>
</evidence>
<dbReference type="CDD" id="cd04181">
    <property type="entry name" value="NTP_transferase"/>
    <property type="match status" value="1"/>
</dbReference>
<dbReference type="Proteomes" id="UP000033915">
    <property type="component" value="Unassembled WGS sequence"/>
</dbReference>
<dbReference type="InterPro" id="IPR029044">
    <property type="entry name" value="Nucleotide-diphossugar_trans"/>
</dbReference>
<dbReference type="InterPro" id="IPR050065">
    <property type="entry name" value="GlmU-like"/>
</dbReference>
<dbReference type="AlphaFoldDB" id="A0A0G1KKP1"/>
<dbReference type="PANTHER" id="PTHR43584">
    <property type="entry name" value="NUCLEOTIDYL TRANSFERASE"/>
    <property type="match status" value="1"/>
</dbReference>
<dbReference type="GO" id="GO:0016779">
    <property type="term" value="F:nucleotidyltransferase activity"/>
    <property type="evidence" value="ECO:0007669"/>
    <property type="project" value="UniProtKB-KW"/>
</dbReference>
<sequence length="210" mass="23632">MLPLTLSVPKPLLRIGDKTVLDYIFDALPEEVDQVIIVVGYFKEQIQRHFGEQYKGKAIRYVVQDVLNGSGTALLCCKDLFSPGERFLVAYGDDMPSRKEIADCLNHEYSWLCAPTDNPKQGGEATFSDDGHILKVIEKPKNPSSNMSVAGTMVVNSDIFTYEPEPHPVNGEFYLTSLMNRFVANHKVRAVYGKQRPGFLSPDEIKKYKL</sequence>